<dbReference type="Proteomes" id="UP000014500">
    <property type="component" value="Unassembled WGS sequence"/>
</dbReference>
<protein>
    <recommendedName>
        <fullName evidence="2">RanBD1 domain-containing protein</fullName>
    </recommendedName>
</protein>
<evidence type="ECO:0000313" key="4">
    <source>
        <dbReference type="Proteomes" id="UP000014500"/>
    </source>
</evidence>
<dbReference type="InterPro" id="IPR045255">
    <property type="entry name" value="RanBP1-like"/>
</dbReference>
<feature type="compositionally biased region" description="Basic and acidic residues" evidence="1">
    <location>
        <begin position="134"/>
        <end position="170"/>
    </location>
</feature>
<keyword evidence="4" id="KW-1185">Reference proteome</keyword>
<organism evidence="3 4">
    <name type="scientific">Strigamia maritima</name>
    <name type="common">European centipede</name>
    <name type="synonym">Geophilus maritimus</name>
    <dbReference type="NCBI Taxonomy" id="126957"/>
    <lineage>
        <taxon>Eukaryota</taxon>
        <taxon>Metazoa</taxon>
        <taxon>Ecdysozoa</taxon>
        <taxon>Arthropoda</taxon>
        <taxon>Myriapoda</taxon>
        <taxon>Chilopoda</taxon>
        <taxon>Pleurostigmophora</taxon>
        <taxon>Geophilomorpha</taxon>
        <taxon>Linotaeniidae</taxon>
        <taxon>Strigamia</taxon>
    </lineage>
</organism>
<dbReference type="STRING" id="126957.T1IXD8"/>
<sequence length="211" mass="24370">MADDKDEVLSSPEVHFEPIIRLPEVETRTLEEDEAELIKLQTSEIIPLRGNRNATRMERKRNWGITPWMELKPNCGSDRAWVWSVPADYADEEPKQELLAIRFANAENAKKFKEQFDDCKSMVKEITEDQIERDVKTKQEEEADDVAQKLEDLAVKDGDGNGDKLSREASEESSQSRIRNQIQWCVCDGKKSKKLNNFKTNPELCLQINMI</sequence>
<accession>T1IXD8</accession>
<name>T1IXD8_STRMM</name>
<dbReference type="Pfam" id="PF00638">
    <property type="entry name" value="Ran_BP1"/>
    <property type="match status" value="1"/>
</dbReference>
<dbReference type="EnsemblMetazoa" id="SMAR005869-RA">
    <property type="protein sequence ID" value="SMAR005869-PA"/>
    <property type="gene ID" value="SMAR005869"/>
</dbReference>
<dbReference type="AlphaFoldDB" id="T1IXD8"/>
<dbReference type="PROSITE" id="PS50196">
    <property type="entry name" value="RANBD1"/>
    <property type="match status" value="1"/>
</dbReference>
<dbReference type="PANTHER" id="PTHR23138:SF94">
    <property type="entry name" value="RAN BINDING PROTEIN 1"/>
    <property type="match status" value="1"/>
</dbReference>
<evidence type="ECO:0000313" key="3">
    <source>
        <dbReference type="EnsemblMetazoa" id="SMAR005869-PA"/>
    </source>
</evidence>
<dbReference type="OMA" id="CANHCIL"/>
<evidence type="ECO:0000256" key="1">
    <source>
        <dbReference type="SAM" id="MobiDB-lite"/>
    </source>
</evidence>
<reference evidence="4" key="1">
    <citation type="submission" date="2011-05" db="EMBL/GenBank/DDBJ databases">
        <authorList>
            <person name="Richards S.R."/>
            <person name="Qu J."/>
            <person name="Jiang H."/>
            <person name="Jhangiani S.N."/>
            <person name="Agravi P."/>
            <person name="Goodspeed R."/>
            <person name="Gross S."/>
            <person name="Mandapat C."/>
            <person name="Jackson L."/>
            <person name="Mathew T."/>
            <person name="Pu L."/>
            <person name="Thornton R."/>
            <person name="Saada N."/>
            <person name="Wilczek-Boney K.B."/>
            <person name="Lee S."/>
            <person name="Kovar C."/>
            <person name="Wu Y."/>
            <person name="Scherer S.E."/>
            <person name="Worley K.C."/>
            <person name="Muzny D.M."/>
            <person name="Gibbs R."/>
        </authorList>
    </citation>
    <scope>NUCLEOTIDE SEQUENCE</scope>
    <source>
        <strain evidence="4">Brora</strain>
    </source>
</reference>
<proteinExistence type="predicted"/>
<dbReference type="eggNOG" id="KOG0864">
    <property type="taxonomic scope" value="Eukaryota"/>
</dbReference>
<dbReference type="InterPro" id="IPR000156">
    <property type="entry name" value="Ran_bind_dom"/>
</dbReference>
<dbReference type="SMART" id="SM00160">
    <property type="entry name" value="RanBD"/>
    <property type="match status" value="1"/>
</dbReference>
<dbReference type="GO" id="GO:0005096">
    <property type="term" value="F:GTPase activator activity"/>
    <property type="evidence" value="ECO:0007669"/>
    <property type="project" value="TreeGrafter"/>
</dbReference>
<feature type="domain" description="RanBD1" evidence="2">
    <location>
        <begin position="15"/>
        <end position="125"/>
    </location>
</feature>
<feature type="region of interest" description="Disordered" evidence="1">
    <location>
        <begin position="134"/>
        <end position="178"/>
    </location>
</feature>
<dbReference type="HOGENOM" id="CLU_1306261_0_0_1"/>
<reference evidence="3" key="2">
    <citation type="submission" date="2015-02" db="UniProtKB">
        <authorList>
            <consortium name="EnsemblMetazoa"/>
        </authorList>
    </citation>
    <scope>IDENTIFICATION</scope>
</reference>
<dbReference type="Gene3D" id="2.30.29.30">
    <property type="entry name" value="Pleckstrin-homology domain (PH domain)/Phosphotyrosine-binding domain (PTB)"/>
    <property type="match status" value="1"/>
</dbReference>
<dbReference type="GO" id="GO:0005737">
    <property type="term" value="C:cytoplasm"/>
    <property type="evidence" value="ECO:0007669"/>
    <property type="project" value="TreeGrafter"/>
</dbReference>
<dbReference type="InterPro" id="IPR011993">
    <property type="entry name" value="PH-like_dom_sf"/>
</dbReference>
<dbReference type="PANTHER" id="PTHR23138">
    <property type="entry name" value="RAN BINDING PROTEIN"/>
    <property type="match status" value="1"/>
</dbReference>
<dbReference type="EMBL" id="JH431646">
    <property type="status" value="NOT_ANNOTATED_CDS"/>
    <property type="molecule type" value="Genomic_DNA"/>
</dbReference>
<dbReference type="GO" id="GO:0005643">
    <property type="term" value="C:nuclear pore"/>
    <property type="evidence" value="ECO:0007669"/>
    <property type="project" value="TreeGrafter"/>
</dbReference>
<dbReference type="SUPFAM" id="SSF50729">
    <property type="entry name" value="PH domain-like"/>
    <property type="match status" value="1"/>
</dbReference>
<dbReference type="PhylomeDB" id="T1IXD8"/>
<evidence type="ECO:0000259" key="2">
    <source>
        <dbReference type="PROSITE" id="PS50196"/>
    </source>
</evidence>